<organism evidence="1 2">
    <name type="scientific">Chitinophaga polysaccharea</name>
    <dbReference type="NCBI Taxonomy" id="1293035"/>
    <lineage>
        <taxon>Bacteria</taxon>
        <taxon>Pseudomonadati</taxon>
        <taxon>Bacteroidota</taxon>
        <taxon>Chitinophagia</taxon>
        <taxon>Chitinophagales</taxon>
        <taxon>Chitinophagaceae</taxon>
        <taxon>Chitinophaga</taxon>
    </lineage>
</organism>
<dbReference type="AlphaFoldDB" id="A0A561Q5Q2"/>
<evidence type="ECO:0000313" key="2">
    <source>
        <dbReference type="Proteomes" id="UP000320811"/>
    </source>
</evidence>
<comment type="caution">
    <text evidence="1">The sequence shown here is derived from an EMBL/GenBank/DDBJ whole genome shotgun (WGS) entry which is preliminary data.</text>
</comment>
<dbReference type="OrthoDB" id="1274094at2"/>
<gene>
    <name evidence="1" type="ORF">FHW36_1011621</name>
</gene>
<reference evidence="1 2" key="1">
    <citation type="submission" date="2019-06" db="EMBL/GenBank/DDBJ databases">
        <title>Sorghum-associated microbial communities from plants grown in Nebraska, USA.</title>
        <authorList>
            <person name="Schachtman D."/>
        </authorList>
    </citation>
    <scope>NUCLEOTIDE SEQUENCE [LARGE SCALE GENOMIC DNA]</scope>
    <source>
        <strain evidence="1 2">1209</strain>
    </source>
</reference>
<protein>
    <submittedName>
        <fullName evidence="1">Uncharacterized protein</fullName>
    </submittedName>
</protein>
<dbReference type="Proteomes" id="UP000320811">
    <property type="component" value="Unassembled WGS sequence"/>
</dbReference>
<dbReference type="EMBL" id="VIWO01000001">
    <property type="protein sequence ID" value="TWF45690.1"/>
    <property type="molecule type" value="Genomic_DNA"/>
</dbReference>
<dbReference type="RefSeq" id="WP_145665072.1">
    <property type="nucleotide sequence ID" value="NZ_VIWO01000001.1"/>
</dbReference>
<proteinExistence type="predicted"/>
<accession>A0A561Q5Q2</accession>
<sequence length="178" mass="20537">MITREFEQFDIAKYQVQQHNESHVTLPDGTSIVQSGNRETGFIVNTTPPKPSFFVVYKYYYGNGNIREKAVVLGEDTYVGKSYQFDEQGKLTKETNEDAAFGKFSYNDVLHYLHQQKMINIHTGENREKLHLKFNNIDGKKTWEADIEINGFNNLYVLDGETGKVLKKANHIPIRIVE</sequence>
<evidence type="ECO:0000313" key="1">
    <source>
        <dbReference type="EMBL" id="TWF45690.1"/>
    </source>
</evidence>
<keyword evidence="2" id="KW-1185">Reference proteome</keyword>
<name>A0A561Q5Q2_9BACT</name>